<gene>
    <name evidence="1" type="ORF">NUW58_g5178</name>
</gene>
<reference evidence="1" key="1">
    <citation type="submission" date="2022-10" db="EMBL/GenBank/DDBJ databases">
        <title>Genome Sequence of Xylaria curta.</title>
        <authorList>
            <person name="Buettner E."/>
        </authorList>
    </citation>
    <scope>NUCLEOTIDE SEQUENCE</scope>
    <source>
        <strain evidence="1">Babe10</strain>
    </source>
</reference>
<evidence type="ECO:0000313" key="1">
    <source>
        <dbReference type="EMBL" id="KAJ2986117.1"/>
    </source>
</evidence>
<protein>
    <submittedName>
        <fullName evidence="1">Uncharacterized protein</fullName>
    </submittedName>
</protein>
<dbReference type="EMBL" id="JAPDGR010000994">
    <property type="protein sequence ID" value="KAJ2986117.1"/>
    <property type="molecule type" value="Genomic_DNA"/>
</dbReference>
<keyword evidence="2" id="KW-1185">Reference proteome</keyword>
<organism evidence="1 2">
    <name type="scientific">Xylaria curta</name>
    <dbReference type="NCBI Taxonomy" id="42375"/>
    <lineage>
        <taxon>Eukaryota</taxon>
        <taxon>Fungi</taxon>
        <taxon>Dikarya</taxon>
        <taxon>Ascomycota</taxon>
        <taxon>Pezizomycotina</taxon>
        <taxon>Sordariomycetes</taxon>
        <taxon>Xylariomycetidae</taxon>
        <taxon>Xylariales</taxon>
        <taxon>Xylariaceae</taxon>
        <taxon>Xylaria</taxon>
    </lineage>
</organism>
<accession>A0ACC1P444</accession>
<dbReference type="Proteomes" id="UP001143856">
    <property type="component" value="Unassembled WGS sequence"/>
</dbReference>
<proteinExistence type="predicted"/>
<comment type="caution">
    <text evidence="1">The sequence shown here is derived from an EMBL/GenBank/DDBJ whole genome shotgun (WGS) entry which is preliminary data.</text>
</comment>
<name>A0ACC1P444_9PEZI</name>
<evidence type="ECO:0000313" key="2">
    <source>
        <dbReference type="Proteomes" id="UP001143856"/>
    </source>
</evidence>
<sequence>MHANAAESLLPYLVPSRSPRPRARRVLDIGSGSGYLTHIFAQLAGEDSVVVGVEHIGALRALGEANMSKSAGGRALLSSGRVRFRVGDGRKGWTSRRKNVGGAADESEAQGWDAIHVGAAAVELHAELVSQLRRPGRLFIPVEDETRRDEQYIWVVDKDENGKVEKKRLFGVRYVPLTDAPAT</sequence>